<reference evidence="2" key="1">
    <citation type="submission" date="2014-09" db="EMBL/GenBank/DDBJ databases">
        <authorList>
            <person name="Sharma Rahul"/>
            <person name="Thines Marco"/>
        </authorList>
    </citation>
    <scope>NUCLEOTIDE SEQUENCE [LARGE SCALE GENOMIC DNA]</scope>
</reference>
<proteinExistence type="predicted"/>
<organism evidence="1 2">
    <name type="scientific">Plasmopara halstedii</name>
    <name type="common">Downy mildew of sunflower</name>
    <dbReference type="NCBI Taxonomy" id="4781"/>
    <lineage>
        <taxon>Eukaryota</taxon>
        <taxon>Sar</taxon>
        <taxon>Stramenopiles</taxon>
        <taxon>Oomycota</taxon>
        <taxon>Peronosporomycetes</taxon>
        <taxon>Peronosporales</taxon>
        <taxon>Peronosporaceae</taxon>
        <taxon>Plasmopara</taxon>
    </lineage>
</organism>
<name>A0A0N7L6K6_PLAHL</name>
<dbReference type="Proteomes" id="UP000054928">
    <property type="component" value="Unassembled WGS sequence"/>
</dbReference>
<evidence type="ECO:0000313" key="1">
    <source>
        <dbReference type="EMBL" id="CEG44539.1"/>
    </source>
</evidence>
<dbReference type="GeneID" id="36395950"/>
<keyword evidence="2" id="KW-1185">Reference proteome</keyword>
<dbReference type="EMBL" id="CCYD01001204">
    <property type="protein sequence ID" value="CEG44539.1"/>
    <property type="molecule type" value="Genomic_DNA"/>
</dbReference>
<dbReference type="AlphaFoldDB" id="A0A0N7L6K6"/>
<dbReference type="RefSeq" id="XP_024580908.1">
    <property type="nucleotide sequence ID" value="XM_024730652.1"/>
</dbReference>
<protein>
    <submittedName>
        <fullName evidence="1">Uncharacterized protein</fullName>
    </submittedName>
</protein>
<accession>A0A0N7L6K6</accession>
<sequence>MEENSHISKNAKDNLAFHANEATVALNVAELAREINSAHSKKSADAAYAYHTTNAALAQQNAVAADAKVEGYKRISALASQNAKEAILDHTRAVQGVQDAQTLAQHSQFNIQQIKQSLGEPDLDLSHFVLDTSINSGKNTDSNRIKNAFHDDIVRIQNAIRTFIQKADHDDPITLLNGQTFQLIEKLFHMHNKKNLAIFEEIMNQNGLV</sequence>
<evidence type="ECO:0000313" key="2">
    <source>
        <dbReference type="Proteomes" id="UP000054928"/>
    </source>
</evidence>